<keyword evidence="1" id="KW-0548">Nucleotidyltransferase</keyword>
<accession>A0A5D3CLC1</accession>
<dbReference type="Gene3D" id="3.10.10.10">
    <property type="entry name" value="HIV Type 1 Reverse Transcriptase, subunit A, domain 1"/>
    <property type="match status" value="1"/>
</dbReference>
<dbReference type="Gene3D" id="3.30.70.270">
    <property type="match status" value="1"/>
</dbReference>
<dbReference type="InterPro" id="IPR043128">
    <property type="entry name" value="Rev_trsase/Diguanyl_cyclase"/>
</dbReference>
<dbReference type="InterPro" id="IPR043502">
    <property type="entry name" value="DNA/RNA_pol_sf"/>
</dbReference>
<proteinExistence type="predicted"/>
<dbReference type="SUPFAM" id="SSF56672">
    <property type="entry name" value="DNA/RNA polymerases"/>
    <property type="match status" value="1"/>
</dbReference>
<dbReference type="GO" id="GO:0003964">
    <property type="term" value="F:RNA-directed DNA polymerase activity"/>
    <property type="evidence" value="ECO:0007669"/>
    <property type="project" value="UniProtKB-KW"/>
</dbReference>
<gene>
    <name evidence="1" type="ORF">E5676_scaffold177G001480</name>
</gene>
<keyword evidence="1" id="KW-0695">RNA-directed DNA polymerase</keyword>
<dbReference type="Proteomes" id="UP000321947">
    <property type="component" value="Unassembled WGS sequence"/>
</dbReference>
<evidence type="ECO:0000313" key="2">
    <source>
        <dbReference type="Proteomes" id="UP000321947"/>
    </source>
</evidence>
<name>A0A5D3CLC1_CUCMM</name>
<dbReference type="AlphaFoldDB" id="A0A5D3CLC1"/>
<sequence>MASPKLVKLRKPSKMLLNAGFSRPVQAPYGVHVLSLKKKDRNPQQCIDCRIQSKLTVQRKCPLFMLTRRVDRPRGVKYLPKSDSQPRYYRVRTTKAKGLETTYVTRREAYEFSVMPPSLTNAKERKCCSMQSQTNVLGHVEECHVVERGRHSVE</sequence>
<organism evidence="1 2">
    <name type="scientific">Cucumis melo var. makuwa</name>
    <name type="common">Oriental melon</name>
    <dbReference type="NCBI Taxonomy" id="1194695"/>
    <lineage>
        <taxon>Eukaryota</taxon>
        <taxon>Viridiplantae</taxon>
        <taxon>Streptophyta</taxon>
        <taxon>Embryophyta</taxon>
        <taxon>Tracheophyta</taxon>
        <taxon>Spermatophyta</taxon>
        <taxon>Magnoliopsida</taxon>
        <taxon>eudicotyledons</taxon>
        <taxon>Gunneridae</taxon>
        <taxon>Pentapetalae</taxon>
        <taxon>rosids</taxon>
        <taxon>fabids</taxon>
        <taxon>Cucurbitales</taxon>
        <taxon>Cucurbitaceae</taxon>
        <taxon>Benincaseae</taxon>
        <taxon>Cucumis</taxon>
    </lineage>
</organism>
<dbReference type="PANTHER" id="PTHR24559">
    <property type="entry name" value="TRANSPOSON TY3-I GAG-POL POLYPROTEIN"/>
    <property type="match status" value="1"/>
</dbReference>
<comment type="caution">
    <text evidence="1">The sequence shown here is derived from an EMBL/GenBank/DDBJ whole genome shotgun (WGS) entry which is preliminary data.</text>
</comment>
<dbReference type="PANTHER" id="PTHR24559:SF436">
    <property type="entry name" value="RNA-DIRECTED DNA POLYMERASE HOMOLOG"/>
    <property type="match status" value="1"/>
</dbReference>
<evidence type="ECO:0000313" key="1">
    <source>
        <dbReference type="EMBL" id="TYK11964.1"/>
    </source>
</evidence>
<dbReference type="EMBL" id="SSTD01010378">
    <property type="protein sequence ID" value="TYK11964.1"/>
    <property type="molecule type" value="Genomic_DNA"/>
</dbReference>
<reference evidence="1 2" key="1">
    <citation type="submission" date="2019-08" db="EMBL/GenBank/DDBJ databases">
        <title>Draft genome sequences of two oriental melons (Cucumis melo L. var makuwa).</title>
        <authorList>
            <person name="Kwon S.-Y."/>
        </authorList>
    </citation>
    <scope>NUCLEOTIDE SEQUENCE [LARGE SCALE GENOMIC DNA]</scope>
    <source>
        <strain evidence="2">cv. Chang Bougi</strain>
        <tissue evidence="1">Leaf</tissue>
    </source>
</reference>
<protein>
    <submittedName>
        <fullName evidence="1">RNA-directed DNA polymerase-like protein</fullName>
    </submittedName>
</protein>
<keyword evidence="1" id="KW-0808">Transferase</keyword>
<dbReference type="InterPro" id="IPR053134">
    <property type="entry name" value="RNA-dir_DNA_polymerase"/>
</dbReference>